<dbReference type="InterPro" id="IPR011989">
    <property type="entry name" value="ARM-like"/>
</dbReference>
<dbReference type="Gene3D" id="1.25.10.10">
    <property type="entry name" value="Leucine-rich Repeat Variant"/>
    <property type="match status" value="1"/>
</dbReference>
<dbReference type="GO" id="GO:0016567">
    <property type="term" value="P:protein ubiquitination"/>
    <property type="evidence" value="ECO:0007669"/>
    <property type="project" value="UniProtKB-UniRule"/>
</dbReference>
<comment type="caution">
    <text evidence="7">The sequence shown here is derived from an EMBL/GenBank/DDBJ whole genome shotgun (WGS) entry which is preliminary data.</text>
</comment>
<dbReference type="PANTHER" id="PTHR22849:SF168">
    <property type="entry name" value="U-BOX DOMAIN-CONTAINING PROTEIN"/>
    <property type="match status" value="1"/>
</dbReference>
<proteinExistence type="predicted"/>
<evidence type="ECO:0000313" key="7">
    <source>
        <dbReference type="EMBL" id="KAG0485232.1"/>
    </source>
</evidence>
<dbReference type="EMBL" id="JADCNL010000004">
    <property type="protein sequence ID" value="KAG0485232.1"/>
    <property type="molecule type" value="Genomic_DNA"/>
</dbReference>
<dbReference type="SUPFAM" id="SSF57850">
    <property type="entry name" value="RING/U-box"/>
    <property type="match status" value="1"/>
</dbReference>
<evidence type="ECO:0000256" key="1">
    <source>
        <dbReference type="ARBA" id="ARBA00000900"/>
    </source>
</evidence>
<dbReference type="UniPathway" id="UPA00143"/>
<dbReference type="GO" id="GO:0061630">
    <property type="term" value="F:ubiquitin protein ligase activity"/>
    <property type="evidence" value="ECO:0007669"/>
    <property type="project" value="UniProtKB-UniRule"/>
</dbReference>
<name>A0A835RFY8_VANPL</name>
<dbReference type="InterPro" id="IPR045185">
    <property type="entry name" value="PUB22/23/24-like"/>
</dbReference>
<dbReference type="PROSITE" id="PS51698">
    <property type="entry name" value="U_BOX"/>
    <property type="match status" value="1"/>
</dbReference>
<keyword evidence="4 5" id="KW-0833">Ubl conjugation pathway</keyword>
<dbReference type="SMART" id="SM00504">
    <property type="entry name" value="Ubox"/>
    <property type="match status" value="1"/>
</dbReference>
<comment type="catalytic activity">
    <reaction evidence="1 5">
        <text>S-ubiquitinyl-[E2 ubiquitin-conjugating enzyme]-L-cysteine + [acceptor protein]-L-lysine = [E2 ubiquitin-conjugating enzyme]-L-cysteine + N(6)-ubiquitinyl-[acceptor protein]-L-lysine.</text>
        <dbReference type="EC" id="2.3.2.27"/>
    </reaction>
</comment>
<dbReference type="InterPro" id="IPR013083">
    <property type="entry name" value="Znf_RING/FYVE/PHD"/>
</dbReference>
<evidence type="ECO:0000256" key="2">
    <source>
        <dbReference type="ARBA" id="ARBA00004906"/>
    </source>
</evidence>
<dbReference type="SUPFAM" id="SSF48371">
    <property type="entry name" value="ARM repeat"/>
    <property type="match status" value="1"/>
</dbReference>
<evidence type="ECO:0000256" key="3">
    <source>
        <dbReference type="ARBA" id="ARBA00022679"/>
    </source>
</evidence>
<comment type="function">
    <text evidence="5">Functions as an E3 ubiquitin ligase.</text>
</comment>
<evidence type="ECO:0000256" key="5">
    <source>
        <dbReference type="RuleBase" id="RU369093"/>
    </source>
</evidence>
<accession>A0A835RFY8</accession>
<dbReference type="InterPro" id="IPR058678">
    <property type="entry name" value="ARM_PUB"/>
</dbReference>
<gene>
    <name evidence="7" type="ORF">HPP92_009311</name>
</gene>
<dbReference type="Gene3D" id="3.30.40.10">
    <property type="entry name" value="Zinc/RING finger domain, C3HC4 (zinc finger)"/>
    <property type="match status" value="1"/>
</dbReference>
<dbReference type="CDD" id="cd16664">
    <property type="entry name" value="RING-Ubox_PUB"/>
    <property type="match status" value="1"/>
</dbReference>
<evidence type="ECO:0000256" key="4">
    <source>
        <dbReference type="ARBA" id="ARBA00022786"/>
    </source>
</evidence>
<dbReference type="AlphaFoldDB" id="A0A835RFY8"/>
<keyword evidence="3 5" id="KW-0808">Transferase</keyword>
<keyword evidence="8" id="KW-1185">Reference proteome</keyword>
<dbReference type="Pfam" id="PF04564">
    <property type="entry name" value="U-box"/>
    <property type="match status" value="1"/>
</dbReference>
<protein>
    <recommendedName>
        <fullName evidence="5 6">U-box domain-containing protein</fullName>
        <ecNumber evidence="5">2.3.2.27</ecNumber>
    </recommendedName>
    <alternativeName>
        <fullName evidence="5">RING-type E3 ubiquitin transferase PUB</fullName>
    </alternativeName>
</protein>
<dbReference type="InterPro" id="IPR016024">
    <property type="entry name" value="ARM-type_fold"/>
</dbReference>
<feature type="domain" description="U-box" evidence="6">
    <location>
        <begin position="9"/>
        <end position="94"/>
    </location>
</feature>
<organism evidence="7 8">
    <name type="scientific">Vanilla planifolia</name>
    <name type="common">Vanilla</name>
    <dbReference type="NCBI Taxonomy" id="51239"/>
    <lineage>
        <taxon>Eukaryota</taxon>
        <taxon>Viridiplantae</taxon>
        <taxon>Streptophyta</taxon>
        <taxon>Embryophyta</taxon>
        <taxon>Tracheophyta</taxon>
        <taxon>Spermatophyta</taxon>
        <taxon>Magnoliopsida</taxon>
        <taxon>Liliopsida</taxon>
        <taxon>Asparagales</taxon>
        <taxon>Orchidaceae</taxon>
        <taxon>Vanilloideae</taxon>
        <taxon>Vanilleae</taxon>
        <taxon>Vanilla</taxon>
    </lineage>
</organism>
<dbReference type="Pfam" id="PF25598">
    <property type="entry name" value="ARM_PUB"/>
    <property type="match status" value="1"/>
</dbReference>
<sequence>MAEGADQVQAPPYFLCPISLQIMRDPVTLPTGITFERECIEQWLFSTSKSSSSAAPAATCPVTNQSILRTDLTITPNHTLRRLIQSWCASRGVERFPTPRAPLDDAQLSSILRQARLPNSQLSALKMLRSIVSDSDRNKRLVESFPAAIDLLLSAFVSSPPQEEGSDHEAMAILCMLKIPDRTVLESFSDILDSLTSVLRRSRPESPQPRAHAVLLMKSLLRERDIPATKLMSLKQGMFDVVVGVLRDRVSYTATKAALQVIHGGCPWGRNAAKAVRAGAVAVLVEALLDEPERKACEMMMVVLEELCSGCEKGIEELIGHAAGIAVVGQRMVRVSPLATESAVRLLRSISSIRQGTAEVVEEMMQFGVVSKLIKLLLHDGEVVIRESAKEMAREMLRKHARVWRSSPCITPQLRALYPPSA</sequence>
<evidence type="ECO:0000259" key="6">
    <source>
        <dbReference type="PROSITE" id="PS51698"/>
    </source>
</evidence>
<comment type="pathway">
    <text evidence="2 5">Protein modification; protein ubiquitination.</text>
</comment>
<dbReference type="EC" id="2.3.2.27" evidence="5"/>
<dbReference type="OrthoDB" id="3055998at2759"/>
<dbReference type="InterPro" id="IPR045210">
    <property type="entry name" value="RING-Ubox_PUB"/>
</dbReference>
<reference evidence="7 8" key="1">
    <citation type="journal article" date="2020" name="Nat. Food">
        <title>A phased Vanilla planifolia genome enables genetic improvement of flavour and production.</title>
        <authorList>
            <person name="Hasing T."/>
            <person name="Tang H."/>
            <person name="Brym M."/>
            <person name="Khazi F."/>
            <person name="Huang T."/>
            <person name="Chambers A.H."/>
        </authorList>
    </citation>
    <scope>NUCLEOTIDE SEQUENCE [LARGE SCALE GENOMIC DNA]</scope>
    <source>
        <tissue evidence="7">Leaf</tissue>
    </source>
</reference>
<evidence type="ECO:0000313" key="8">
    <source>
        <dbReference type="Proteomes" id="UP000636800"/>
    </source>
</evidence>
<dbReference type="Proteomes" id="UP000636800">
    <property type="component" value="Unassembled WGS sequence"/>
</dbReference>
<dbReference type="InterPro" id="IPR003613">
    <property type="entry name" value="Ubox_domain"/>
</dbReference>
<dbReference type="PANTHER" id="PTHR22849">
    <property type="entry name" value="WDSAM1 PROTEIN"/>
    <property type="match status" value="1"/>
</dbReference>